<dbReference type="OrthoDB" id="1902587at2759"/>
<dbReference type="EMBL" id="CM004394">
    <property type="protein sequence ID" value="OAY43359.1"/>
    <property type="molecule type" value="Genomic_DNA"/>
</dbReference>
<evidence type="ECO:0000259" key="10">
    <source>
        <dbReference type="PROSITE" id="PS50059"/>
    </source>
</evidence>
<comment type="similarity">
    <text evidence="2">Belongs to the FKBP-type PPIase family.</text>
</comment>
<feature type="domain" description="PPIase FKBP-type" evidence="10">
    <location>
        <begin position="164"/>
        <end position="254"/>
    </location>
</feature>
<dbReference type="EC" id="5.2.1.8" evidence="3 8"/>
<evidence type="ECO:0000256" key="4">
    <source>
        <dbReference type="ARBA" id="ARBA00022737"/>
    </source>
</evidence>
<evidence type="ECO:0000256" key="3">
    <source>
        <dbReference type="ARBA" id="ARBA00013194"/>
    </source>
</evidence>
<dbReference type="FunFam" id="3.10.50.40:FF:000006">
    <property type="entry name" value="Peptidyl-prolyl cis-trans isomerase"/>
    <property type="match status" value="1"/>
</dbReference>
<feature type="repeat" description="TPR" evidence="9">
    <location>
        <begin position="469"/>
        <end position="502"/>
    </location>
</feature>
<evidence type="ECO:0000256" key="2">
    <source>
        <dbReference type="ARBA" id="ARBA00006577"/>
    </source>
</evidence>
<feature type="domain" description="PPIase FKBP-type" evidence="10">
    <location>
        <begin position="282"/>
        <end position="369"/>
    </location>
</feature>
<organism evidence="11 12">
    <name type="scientific">Manihot esculenta</name>
    <name type="common">Cassava</name>
    <name type="synonym">Jatropha manihot</name>
    <dbReference type="NCBI Taxonomy" id="3983"/>
    <lineage>
        <taxon>Eukaryota</taxon>
        <taxon>Viridiplantae</taxon>
        <taxon>Streptophyta</taxon>
        <taxon>Embryophyta</taxon>
        <taxon>Tracheophyta</taxon>
        <taxon>Spermatophyta</taxon>
        <taxon>Magnoliopsida</taxon>
        <taxon>eudicotyledons</taxon>
        <taxon>Gunneridae</taxon>
        <taxon>Pentapetalae</taxon>
        <taxon>rosids</taxon>
        <taxon>fabids</taxon>
        <taxon>Malpighiales</taxon>
        <taxon>Euphorbiaceae</taxon>
        <taxon>Crotonoideae</taxon>
        <taxon>Manihoteae</taxon>
        <taxon>Manihot</taxon>
    </lineage>
</organism>
<dbReference type="Gene3D" id="3.10.50.40">
    <property type="match status" value="3"/>
</dbReference>
<dbReference type="STRING" id="3983.A0A2C9VFG6"/>
<dbReference type="AlphaFoldDB" id="A0A2C9VFG6"/>
<dbReference type="Pfam" id="PF00254">
    <property type="entry name" value="FKBP_C"/>
    <property type="match status" value="3"/>
</dbReference>
<protein>
    <recommendedName>
        <fullName evidence="3 8">peptidylprolyl isomerase</fullName>
        <ecNumber evidence="3 8">5.2.1.8</ecNumber>
    </recommendedName>
</protein>
<keyword evidence="4" id="KW-0677">Repeat</keyword>
<comment type="caution">
    <text evidence="11">The sequence shown here is derived from an EMBL/GenBank/DDBJ whole genome shotgun (WGS) entry which is preliminary data.</text>
</comment>
<dbReference type="FunFam" id="1.25.40.10:FF:000008">
    <property type="entry name" value="Peptidylprolyl isomerase"/>
    <property type="match status" value="1"/>
</dbReference>
<dbReference type="Gramene" id="Manes.08G063600.1.v8.1">
    <property type="protein sequence ID" value="Manes.08G063600.1.v8.1.CDS"/>
    <property type="gene ID" value="Manes.08G063600.v8.1"/>
</dbReference>
<dbReference type="InterPro" id="IPR050754">
    <property type="entry name" value="FKBP4/5/8-like"/>
</dbReference>
<dbReference type="SMART" id="SM00028">
    <property type="entry name" value="TPR"/>
    <property type="match status" value="3"/>
</dbReference>
<keyword evidence="5 9" id="KW-0802">TPR repeat</keyword>
<keyword evidence="7 8" id="KW-0413">Isomerase</keyword>
<dbReference type="SUPFAM" id="SSF54534">
    <property type="entry name" value="FKBP-like"/>
    <property type="match status" value="3"/>
</dbReference>
<dbReference type="SUPFAM" id="SSF48452">
    <property type="entry name" value="TPR-like"/>
    <property type="match status" value="1"/>
</dbReference>
<dbReference type="InterPro" id="IPR046357">
    <property type="entry name" value="PPIase_dom_sf"/>
</dbReference>
<reference evidence="12" key="1">
    <citation type="journal article" date="2016" name="Nat. Biotechnol.">
        <title>Sequencing wild and cultivated cassava and related species reveals extensive interspecific hybridization and genetic diversity.</title>
        <authorList>
            <person name="Bredeson J.V."/>
            <person name="Lyons J.B."/>
            <person name="Prochnik S.E."/>
            <person name="Wu G.A."/>
            <person name="Ha C.M."/>
            <person name="Edsinger-Gonzales E."/>
            <person name="Grimwood J."/>
            <person name="Schmutz J."/>
            <person name="Rabbi I.Y."/>
            <person name="Egesi C."/>
            <person name="Nauluvula P."/>
            <person name="Lebot V."/>
            <person name="Ndunguru J."/>
            <person name="Mkamilo G."/>
            <person name="Bart R.S."/>
            <person name="Setter T.L."/>
            <person name="Gleadow R.M."/>
            <person name="Kulakow P."/>
            <person name="Ferguson M.E."/>
            <person name="Rounsley S."/>
            <person name="Rokhsar D.S."/>
        </authorList>
    </citation>
    <scope>NUCLEOTIDE SEQUENCE [LARGE SCALE GENOMIC DNA]</scope>
    <source>
        <strain evidence="12">cv. AM560-2</strain>
    </source>
</reference>
<dbReference type="GO" id="GO:0003755">
    <property type="term" value="F:peptidyl-prolyl cis-trans isomerase activity"/>
    <property type="evidence" value="ECO:0000318"/>
    <property type="project" value="GO_Central"/>
</dbReference>
<evidence type="ECO:0000313" key="11">
    <source>
        <dbReference type="EMBL" id="OAY43359.1"/>
    </source>
</evidence>
<dbReference type="InterPro" id="IPR019734">
    <property type="entry name" value="TPR_rpt"/>
</dbReference>
<evidence type="ECO:0000313" key="12">
    <source>
        <dbReference type="Proteomes" id="UP000091857"/>
    </source>
</evidence>
<evidence type="ECO:0000256" key="9">
    <source>
        <dbReference type="PROSITE-ProRule" id="PRU00339"/>
    </source>
</evidence>
<comment type="catalytic activity">
    <reaction evidence="1 8">
        <text>[protein]-peptidylproline (omega=180) = [protein]-peptidylproline (omega=0)</text>
        <dbReference type="Rhea" id="RHEA:16237"/>
        <dbReference type="Rhea" id="RHEA-COMP:10747"/>
        <dbReference type="Rhea" id="RHEA-COMP:10748"/>
        <dbReference type="ChEBI" id="CHEBI:83833"/>
        <dbReference type="ChEBI" id="CHEBI:83834"/>
        <dbReference type="EC" id="5.2.1.8"/>
    </reaction>
</comment>
<dbReference type="Gene3D" id="1.25.40.10">
    <property type="entry name" value="Tetratricopeptide repeat domain"/>
    <property type="match status" value="1"/>
</dbReference>
<dbReference type="PANTHER" id="PTHR46512">
    <property type="entry name" value="PEPTIDYLPROLYL ISOMERASE"/>
    <property type="match status" value="1"/>
</dbReference>
<dbReference type="InterPro" id="IPR001179">
    <property type="entry name" value="PPIase_FKBP_dom"/>
</dbReference>
<gene>
    <name evidence="11" type="ORF">MANES_08G063600v8</name>
</gene>
<keyword evidence="12" id="KW-1185">Reference proteome</keyword>
<feature type="domain" description="PPIase FKBP-type" evidence="10">
    <location>
        <begin position="48"/>
        <end position="136"/>
    </location>
</feature>
<evidence type="ECO:0000256" key="6">
    <source>
        <dbReference type="ARBA" id="ARBA00023110"/>
    </source>
</evidence>
<dbReference type="PROSITE" id="PS50005">
    <property type="entry name" value="TPR"/>
    <property type="match status" value="1"/>
</dbReference>
<evidence type="ECO:0000256" key="8">
    <source>
        <dbReference type="PROSITE-ProRule" id="PRU00277"/>
    </source>
</evidence>
<dbReference type="InterPro" id="IPR011990">
    <property type="entry name" value="TPR-like_helical_dom_sf"/>
</dbReference>
<evidence type="ECO:0000256" key="7">
    <source>
        <dbReference type="ARBA" id="ARBA00023235"/>
    </source>
</evidence>
<dbReference type="PROSITE" id="PS50059">
    <property type="entry name" value="FKBP_PPIASE"/>
    <property type="match status" value="3"/>
</dbReference>
<keyword evidence="6 8" id="KW-0697">Rotamase</keyword>
<accession>A0A2C9VFG6</accession>
<name>A0A2C9VFG6_MANES</name>
<evidence type="ECO:0000256" key="1">
    <source>
        <dbReference type="ARBA" id="ARBA00000971"/>
    </source>
</evidence>
<proteinExistence type="inferred from homology"/>
<dbReference type="OMA" id="RLSCNLN"/>
<dbReference type="PANTHER" id="PTHR46512:SF11">
    <property type="entry name" value="PEPTIDYLPROLYL ISOMERASE"/>
    <property type="match status" value="1"/>
</dbReference>
<evidence type="ECO:0000256" key="5">
    <source>
        <dbReference type="ARBA" id="ARBA00022803"/>
    </source>
</evidence>
<dbReference type="Proteomes" id="UP000091857">
    <property type="component" value="Chromosome 8"/>
</dbReference>
<sequence>MALASTNSSTEADIRLQTTKFSEKKIGKQGLLKKILKKGISWKSPFPGDEVEVHFSGHVEGGECLDSTRKKGVPFVFKLGQGEVIKGLDDGVATMKKGERAIFKVPPNLAYGEAGSPPLIPSNATLVFDVEMLSWSSIRDLTGDGGILKKITKEGDGWATPRDGDQVLVKYEARLENGLLASKSEEGAEFHIGDGYLCPALGIAVKTMRRGEKADLSVKCSYGFSQNGNIPGEIGRSIHLNSNLTVQLELVSWRSVIDITGNKQVLKTIIKAGEGFERPNEGSQVKVAYTGKMEDGTVFEKKGTAEEPFEYTTLEDQINNGLDRAIMTMKKGEHALITISADCFSDHEISGKFQANSVLGYEVELIDFIKEKPFWKMDALEKLEACEKKKLEGNVFFKAQKFWLASKKYEKASNYTEFSHSFTDDQKCLVKELRLSCLLNNAACKLKLGEYLEASRLCTKVLEQEPLNVKALFRRSQAYLTISELEKAEDDIKKALIVDPNNRDLKLIYKELKDKQREYTKYQAEIFGTMISRMS</sequence>